<evidence type="ECO:0000256" key="1">
    <source>
        <dbReference type="ARBA" id="ARBA00004651"/>
    </source>
</evidence>
<comment type="similarity">
    <text evidence="2">Belongs to the CpsC/CapA family.</text>
</comment>
<dbReference type="PANTHER" id="PTHR32309">
    <property type="entry name" value="TYROSINE-PROTEIN KINASE"/>
    <property type="match status" value="1"/>
</dbReference>
<evidence type="ECO:0000256" key="7">
    <source>
        <dbReference type="SAM" id="Coils"/>
    </source>
</evidence>
<evidence type="ECO:0000256" key="8">
    <source>
        <dbReference type="SAM" id="Phobius"/>
    </source>
</evidence>
<dbReference type="STRING" id="1884432.SAMN05518683_13217"/>
<dbReference type="PANTHER" id="PTHR32309:SF13">
    <property type="entry name" value="FERRIC ENTEROBACTIN TRANSPORT PROTEIN FEPE"/>
    <property type="match status" value="1"/>
</dbReference>
<organism evidence="10 11">
    <name type="scientific">Salibacterium halotolerans</name>
    <dbReference type="NCBI Taxonomy" id="1884432"/>
    <lineage>
        <taxon>Bacteria</taxon>
        <taxon>Bacillati</taxon>
        <taxon>Bacillota</taxon>
        <taxon>Bacilli</taxon>
        <taxon>Bacillales</taxon>
        <taxon>Bacillaceae</taxon>
    </lineage>
</organism>
<dbReference type="InterPro" id="IPR003856">
    <property type="entry name" value="LPS_length_determ_N"/>
</dbReference>
<dbReference type="EMBL" id="FOXD01000032">
    <property type="protein sequence ID" value="SFQ36234.1"/>
    <property type="molecule type" value="Genomic_DNA"/>
</dbReference>
<keyword evidence="11" id="KW-1185">Reference proteome</keyword>
<accession>A0A1I5XWD5</accession>
<dbReference type="Proteomes" id="UP000198892">
    <property type="component" value="Unassembled WGS sequence"/>
</dbReference>
<comment type="subcellular location">
    <subcellularLocation>
        <location evidence="1">Cell membrane</location>
        <topology evidence="1">Multi-pass membrane protein</topology>
    </subcellularLocation>
</comment>
<dbReference type="AlphaFoldDB" id="A0A1I5XWD5"/>
<feature type="transmembrane region" description="Helical" evidence="8">
    <location>
        <begin position="30"/>
        <end position="50"/>
    </location>
</feature>
<sequence length="286" mass="32433">MNNEQPSQTQHNDDEISLVEIISILWKYKLLIILLPIVLAVAAYIGSQFLTPSYSSTTKLYLGNYESEMYTNTNSAQQVIMSNDVLRAVMNNQELNHERPRDLRESVSVETLNEEAKMLEITANHSDPERAQQIVDGIATQFVNQAQPAFQERQSIIEERYQAAQESYSQISESLERNEQTLQDIEDNQSSSEAETDLARARLIDYIEKNQSQLLELEQQLQKQELNLNNLNGPEVFEQAVVPQAPDSPSPMLNTAIAFVIGAMAGVGLAFVIEFFRNNPIRRRKA</sequence>
<keyword evidence="5 8" id="KW-1133">Transmembrane helix</keyword>
<evidence type="ECO:0000256" key="3">
    <source>
        <dbReference type="ARBA" id="ARBA00022475"/>
    </source>
</evidence>
<feature type="coiled-coil region" evidence="7">
    <location>
        <begin position="168"/>
        <end position="227"/>
    </location>
</feature>
<keyword evidence="4 8" id="KW-0812">Transmembrane</keyword>
<evidence type="ECO:0000256" key="6">
    <source>
        <dbReference type="ARBA" id="ARBA00023136"/>
    </source>
</evidence>
<evidence type="ECO:0000256" key="5">
    <source>
        <dbReference type="ARBA" id="ARBA00022989"/>
    </source>
</evidence>
<evidence type="ECO:0000256" key="2">
    <source>
        <dbReference type="ARBA" id="ARBA00006683"/>
    </source>
</evidence>
<keyword evidence="3" id="KW-1003">Cell membrane</keyword>
<dbReference type="GO" id="GO:0005886">
    <property type="term" value="C:plasma membrane"/>
    <property type="evidence" value="ECO:0007669"/>
    <property type="project" value="UniProtKB-SubCell"/>
</dbReference>
<evidence type="ECO:0000313" key="10">
    <source>
        <dbReference type="EMBL" id="SFQ36234.1"/>
    </source>
</evidence>
<evidence type="ECO:0000256" key="4">
    <source>
        <dbReference type="ARBA" id="ARBA00022692"/>
    </source>
</evidence>
<dbReference type="InterPro" id="IPR050445">
    <property type="entry name" value="Bact_polysacc_biosynth/exp"/>
</dbReference>
<dbReference type="RefSeq" id="WP_170841208.1">
    <property type="nucleotide sequence ID" value="NZ_FOXD01000032.1"/>
</dbReference>
<proteinExistence type="inferred from homology"/>
<evidence type="ECO:0000313" key="11">
    <source>
        <dbReference type="Proteomes" id="UP000198892"/>
    </source>
</evidence>
<reference evidence="11" key="1">
    <citation type="submission" date="2016-10" db="EMBL/GenBank/DDBJ databases">
        <authorList>
            <person name="Varghese N."/>
            <person name="Submissions S."/>
        </authorList>
    </citation>
    <scope>NUCLEOTIDE SEQUENCE [LARGE SCALE GENOMIC DNA]</scope>
    <source>
        <strain evidence="11">S7</strain>
    </source>
</reference>
<dbReference type="Pfam" id="PF02706">
    <property type="entry name" value="Wzz"/>
    <property type="match status" value="1"/>
</dbReference>
<name>A0A1I5XWD5_9BACI</name>
<protein>
    <submittedName>
        <fullName evidence="10">Chain length determinant protein</fullName>
    </submittedName>
</protein>
<gene>
    <name evidence="10" type="ORF">SAMN05518683_13217</name>
</gene>
<evidence type="ECO:0000259" key="9">
    <source>
        <dbReference type="Pfam" id="PF02706"/>
    </source>
</evidence>
<dbReference type="GO" id="GO:0004713">
    <property type="term" value="F:protein tyrosine kinase activity"/>
    <property type="evidence" value="ECO:0007669"/>
    <property type="project" value="TreeGrafter"/>
</dbReference>
<feature type="domain" description="Polysaccharide chain length determinant N-terminal" evidence="9">
    <location>
        <begin position="14"/>
        <end position="92"/>
    </location>
</feature>
<feature type="transmembrane region" description="Helical" evidence="8">
    <location>
        <begin position="256"/>
        <end position="276"/>
    </location>
</feature>
<keyword evidence="6 8" id="KW-0472">Membrane</keyword>
<keyword evidence="7" id="KW-0175">Coiled coil</keyword>